<comment type="caution">
    <text evidence="1">The sequence shown here is derived from an EMBL/GenBank/DDBJ whole genome shotgun (WGS) entry which is preliminary data.</text>
</comment>
<proteinExistence type="predicted"/>
<keyword evidence="2" id="KW-1185">Reference proteome</keyword>
<accession>A0AAV5LI97</accession>
<reference evidence="1 2" key="1">
    <citation type="journal article" date="2021" name="Commun. Biol.">
        <title>The genome of Shorea leprosula (Dipterocarpaceae) highlights the ecological relevance of drought in aseasonal tropical rainforests.</title>
        <authorList>
            <person name="Ng K.K.S."/>
            <person name="Kobayashi M.J."/>
            <person name="Fawcett J.A."/>
            <person name="Hatakeyama M."/>
            <person name="Paape T."/>
            <person name="Ng C.H."/>
            <person name="Ang C.C."/>
            <person name="Tnah L.H."/>
            <person name="Lee C.T."/>
            <person name="Nishiyama T."/>
            <person name="Sese J."/>
            <person name="O'Brien M.J."/>
            <person name="Copetti D."/>
            <person name="Mohd Noor M.I."/>
            <person name="Ong R.C."/>
            <person name="Putra M."/>
            <person name="Sireger I.Z."/>
            <person name="Indrioko S."/>
            <person name="Kosugi Y."/>
            <person name="Izuno A."/>
            <person name="Isagi Y."/>
            <person name="Lee S.L."/>
            <person name="Shimizu K.K."/>
        </authorList>
    </citation>
    <scope>NUCLEOTIDE SEQUENCE [LARGE SCALE GENOMIC DNA]</scope>
    <source>
        <strain evidence="1">214</strain>
    </source>
</reference>
<sequence>MSQAEVSRVLRLMEMDLVTMKAVGGVDMLSERLKQAMSLWHAFLDTKKENGTWEGEGWIWGIEWRRERLGREKDEEEGLWAMLASVKLRKGVVDLWQWRYAVEGSYVVNTAYEFLASETPYKMEFEEARGGVVLQGDGMVCGLCKEGVEDVNHLFCTCKAAWLAWAKVVKWWGFEIVMPATVRGVMDFFLWCLGSLAGKEMGACIFLVTSWYLWYWRNVLVFRSNEDLGDQLLELIQVKSYFWIRNKVNGSVFSLAQWQSNPTECAMELKSYKRSLKEFHKNQQRYPPI</sequence>
<name>A0AAV5LI97_9ROSI</name>
<evidence type="ECO:0008006" key="3">
    <source>
        <dbReference type="Google" id="ProtNLM"/>
    </source>
</evidence>
<gene>
    <name evidence="1" type="ORF">SLEP1_g44732</name>
</gene>
<organism evidence="1 2">
    <name type="scientific">Rubroshorea leprosula</name>
    <dbReference type="NCBI Taxonomy" id="152421"/>
    <lineage>
        <taxon>Eukaryota</taxon>
        <taxon>Viridiplantae</taxon>
        <taxon>Streptophyta</taxon>
        <taxon>Embryophyta</taxon>
        <taxon>Tracheophyta</taxon>
        <taxon>Spermatophyta</taxon>
        <taxon>Magnoliopsida</taxon>
        <taxon>eudicotyledons</taxon>
        <taxon>Gunneridae</taxon>
        <taxon>Pentapetalae</taxon>
        <taxon>rosids</taxon>
        <taxon>malvids</taxon>
        <taxon>Malvales</taxon>
        <taxon>Dipterocarpaceae</taxon>
        <taxon>Rubroshorea</taxon>
    </lineage>
</organism>
<evidence type="ECO:0000313" key="2">
    <source>
        <dbReference type="Proteomes" id="UP001054252"/>
    </source>
</evidence>
<evidence type="ECO:0000313" key="1">
    <source>
        <dbReference type="EMBL" id="GKV36624.1"/>
    </source>
</evidence>
<dbReference type="Proteomes" id="UP001054252">
    <property type="component" value="Unassembled WGS sequence"/>
</dbReference>
<dbReference type="AlphaFoldDB" id="A0AAV5LI97"/>
<dbReference type="EMBL" id="BPVZ01000117">
    <property type="protein sequence ID" value="GKV36624.1"/>
    <property type="molecule type" value="Genomic_DNA"/>
</dbReference>
<protein>
    <recommendedName>
        <fullName evidence="3">Reverse transcriptase zinc-binding domain-containing protein</fullName>
    </recommendedName>
</protein>